<dbReference type="RefSeq" id="WP_378292148.1">
    <property type="nucleotide sequence ID" value="NZ_JBHULE010000019.1"/>
</dbReference>
<dbReference type="InterPro" id="IPR028994">
    <property type="entry name" value="Integrin_alpha_N"/>
</dbReference>
<dbReference type="PANTHER" id="PTHR16026:SF0">
    <property type="entry name" value="CARTILAGE ACIDIC PROTEIN 1"/>
    <property type="match status" value="1"/>
</dbReference>
<proteinExistence type="predicted"/>
<dbReference type="EMBL" id="JBHULE010000019">
    <property type="protein sequence ID" value="MFD2563048.1"/>
    <property type="molecule type" value="Genomic_DNA"/>
</dbReference>
<dbReference type="PANTHER" id="PTHR16026">
    <property type="entry name" value="CARTILAGE ACIDIC PROTEIN 1"/>
    <property type="match status" value="1"/>
</dbReference>
<dbReference type="Pfam" id="PF07593">
    <property type="entry name" value="UnbV_ASPIC"/>
    <property type="match status" value="1"/>
</dbReference>
<dbReference type="InterPro" id="IPR027039">
    <property type="entry name" value="Crtac1"/>
</dbReference>
<comment type="caution">
    <text evidence="3">The sequence shown here is derived from an EMBL/GenBank/DDBJ whole genome shotgun (WGS) entry which is preliminary data.</text>
</comment>
<keyword evidence="1" id="KW-0732">Signal</keyword>
<reference evidence="4" key="1">
    <citation type="journal article" date="2019" name="Int. J. Syst. Evol. Microbiol.">
        <title>The Global Catalogue of Microorganisms (GCM) 10K type strain sequencing project: providing services to taxonomists for standard genome sequencing and annotation.</title>
        <authorList>
            <consortium name="The Broad Institute Genomics Platform"/>
            <consortium name="The Broad Institute Genome Sequencing Center for Infectious Disease"/>
            <person name="Wu L."/>
            <person name="Ma J."/>
        </authorList>
    </citation>
    <scope>NUCLEOTIDE SEQUENCE [LARGE SCALE GENOMIC DNA]</scope>
    <source>
        <strain evidence="4">KCTC 52274</strain>
    </source>
</reference>
<protein>
    <submittedName>
        <fullName evidence="3">VCBS repeat-containing protein</fullName>
    </submittedName>
</protein>
<sequence>MIISFKNIGIYTLLLLLFICCKREERIYHFQLLSEEKTGINFQNKLEDTPELNILTYLYYYNGAGVGVGDFNNDGWEDLYFVSNQNENQLYINQKNFTFSETTSDLLKDNEGWSTGVTIVDINNDGLLDIYVCKVGNYRGIKGKNKLFVNQGLDTKGVPYFKEQAEDYNLDISSFSTQASFFDYDRDGDLDMYLLNHSVHPNRTYGRGVKRNQVDSLSGDRLYRNDNNLFVDVSKEAGIFQGAIGYGLGIATSDMNNDGYPDIYIGNDFFENDYFYINQKNGTFKEVITSDLNKIQHTSHFSMGTDIADINNDGFSDILSLDMLPEDLATYKSSGTEYGFTIYNQYLKNGYQPQYMQNALQINRGNENFSEVAFFSGIAATEWSWAPLLADYDNDGFKDIFISNGIKGATNDMDFISFIANDNIQKRIDAGMTKEDLALINELPDKKTANYFYRNKGGLTFDNVSNTWSDNVPSYSNGAVYADLDNDGDLDIVTNNINEKAFIYQNQTDQLEKNNYLKIRLDGTAQNLHAIGAKVTIFTDKGLQTSEVYTTRGYLSSVSSSVHFGLGNSSTIDSISIQWPDGDTSLHKKIQINTIMTLKQDKVNNTLDTAKKPSDLFESDSLGIKFKHQDYETKDFSIEPLAPYAISNEGPHISVQDINNDGLEDVFIPGGRFKPGTLFLQEKSGKFHKTEQPDLELYKKYEDVDQHFFDADSDGDLDLITIYGGNENYTGYETAPVIFMNENGEFKAKPDTFPKIIINASVVISSDIDQDGDMDIFIGSNSVAGSYGESPKNYLFENNGEGIFKEITTTSASELYTTGQVFDAKFEDVNNDNFPDLILVGHYIPITIMVNDGRGNFRKKEIPSLKNTNGWWNCIVVQDMDKDGDLDIIAGNWGLNSRLKASFEEPIQLYLNDFDDNGKVDPIVTYFYQGKETPIATKDELTKQIPQLNKKFLSYKAFAEADFKDYFSKEKISQAEKKQVSTLATLYFENKGDLEFIEHQLPWEAQISSVHDILVQDLNDDQYPDIILGGNTYEINTQLSRLDASYAEVFLNDTKGNFNSVKNSGLSVKGAVRSIKSIMVKDSMYFLFGVNNDSIQVFKKLKKEHE</sequence>
<gene>
    <name evidence="3" type="ORF">ACFSR1_10260</name>
</gene>
<feature type="domain" description="ASPIC/UnbV" evidence="2">
    <location>
        <begin position="530"/>
        <end position="596"/>
    </location>
</feature>
<dbReference type="Gene3D" id="2.130.10.130">
    <property type="entry name" value="Integrin alpha, N-terminal"/>
    <property type="match status" value="3"/>
</dbReference>
<evidence type="ECO:0000259" key="2">
    <source>
        <dbReference type="Pfam" id="PF07593"/>
    </source>
</evidence>
<dbReference type="Pfam" id="PF13517">
    <property type="entry name" value="FG-GAP_3"/>
    <property type="match status" value="5"/>
</dbReference>
<accession>A0ABW5LDU0</accession>
<dbReference type="Proteomes" id="UP001597319">
    <property type="component" value="Unassembled WGS sequence"/>
</dbReference>
<dbReference type="InterPro" id="IPR011519">
    <property type="entry name" value="UnbV_ASPIC"/>
</dbReference>
<evidence type="ECO:0000313" key="4">
    <source>
        <dbReference type="Proteomes" id="UP001597319"/>
    </source>
</evidence>
<keyword evidence="4" id="KW-1185">Reference proteome</keyword>
<name>A0ABW5LDU0_9FLAO</name>
<organism evidence="3 4">
    <name type="scientific">Aquimarina rubra</name>
    <dbReference type="NCBI Taxonomy" id="1920033"/>
    <lineage>
        <taxon>Bacteria</taxon>
        <taxon>Pseudomonadati</taxon>
        <taxon>Bacteroidota</taxon>
        <taxon>Flavobacteriia</taxon>
        <taxon>Flavobacteriales</taxon>
        <taxon>Flavobacteriaceae</taxon>
        <taxon>Aquimarina</taxon>
    </lineage>
</organism>
<dbReference type="InterPro" id="IPR013517">
    <property type="entry name" value="FG-GAP"/>
</dbReference>
<evidence type="ECO:0000313" key="3">
    <source>
        <dbReference type="EMBL" id="MFD2563048.1"/>
    </source>
</evidence>
<dbReference type="SUPFAM" id="SSF69318">
    <property type="entry name" value="Integrin alpha N-terminal domain"/>
    <property type="match status" value="3"/>
</dbReference>
<evidence type="ECO:0000256" key="1">
    <source>
        <dbReference type="ARBA" id="ARBA00022729"/>
    </source>
</evidence>